<dbReference type="SUPFAM" id="SSF100966">
    <property type="entry name" value="Translation initiation factor 2 beta, aIF2beta, N-terminal domain"/>
    <property type="match status" value="1"/>
</dbReference>
<keyword evidence="3" id="KW-0648">Protein biosynthesis</keyword>
<name>A0A6A6SLJ4_9PLEO</name>
<feature type="compositionally biased region" description="Acidic residues" evidence="1">
    <location>
        <begin position="227"/>
        <end position="237"/>
    </location>
</feature>
<dbReference type="PANTHER" id="PTHR23001">
    <property type="entry name" value="EUKARYOTIC TRANSLATION INITIATION FACTOR"/>
    <property type="match status" value="1"/>
</dbReference>
<dbReference type="SMART" id="SM00653">
    <property type="entry name" value="eIF2B_5"/>
    <property type="match status" value="1"/>
</dbReference>
<organism evidence="3 4">
    <name type="scientific">Lophiostoma macrostomum CBS 122681</name>
    <dbReference type="NCBI Taxonomy" id="1314788"/>
    <lineage>
        <taxon>Eukaryota</taxon>
        <taxon>Fungi</taxon>
        <taxon>Dikarya</taxon>
        <taxon>Ascomycota</taxon>
        <taxon>Pezizomycotina</taxon>
        <taxon>Dothideomycetes</taxon>
        <taxon>Pleosporomycetidae</taxon>
        <taxon>Pleosporales</taxon>
        <taxon>Lophiostomataceae</taxon>
        <taxon>Lophiostoma</taxon>
    </lineage>
</organism>
<gene>
    <name evidence="3" type="ORF">K491DRAFT_722283</name>
</gene>
<dbReference type="Proteomes" id="UP000799324">
    <property type="component" value="Unassembled WGS sequence"/>
</dbReference>
<feature type="domain" description="Translation initiation factor IF2/IF5" evidence="2">
    <location>
        <begin position="93"/>
        <end position="203"/>
    </location>
</feature>
<dbReference type="GO" id="GO:0003743">
    <property type="term" value="F:translation initiation factor activity"/>
    <property type="evidence" value="ECO:0007669"/>
    <property type="project" value="UniProtKB-KW"/>
</dbReference>
<dbReference type="InterPro" id="IPR016189">
    <property type="entry name" value="Transl_init_fac_IF2/IF5_N"/>
</dbReference>
<feature type="region of interest" description="Disordered" evidence="1">
    <location>
        <begin position="220"/>
        <end position="241"/>
    </location>
</feature>
<dbReference type="EMBL" id="MU004522">
    <property type="protein sequence ID" value="KAF2648775.1"/>
    <property type="molecule type" value="Genomic_DNA"/>
</dbReference>
<evidence type="ECO:0000256" key="1">
    <source>
        <dbReference type="SAM" id="MobiDB-lite"/>
    </source>
</evidence>
<evidence type="ECO:0000313" key="3">
    <source>
        <dbReference type="EMBL" id="KAF2648775.1"/>
    </source>
</evidence>
<proteinExistence type="predicted"/>
<dbReference type="PANTHER" id="PTHR23001:SF3">
    <property type="entry name" value="EUKARYOTIC TRANSLATION INITIATION FACTOR 2 SUBUNIT 2"/>
    <property type="match status" value="1"/>
</dbReference>
<dbReference type="OrthoDB" id="3796400at2759"/>
<dbReference type="Pfam" id="PF01873">
    <property type="entry name" value="eIF-5_eIF-2B"/>
    <property type="match status" value="1"/>
</dbReference>
<dbReference type="AlphaFoldDB" id="A0A6A6SLJ4"/>
<sequence length="259" mass="29080">MTSQYEPYPIINTNNHPVSANEGKPVSPSASQTSPWRSHVITVIRDISANENDPLTGTGLFAHNATNDIPYELLLTRLSLQKDCSIKLNTYTSEKRKLLKPYVIAETNKRTIIANFDEICDGIGRDREHLVQYLFAELGTSGSFDQRGRLIMKGRFQTRSLGFALDRYSKIYLICSNCGSNKTDLRKLKHRSGLMTCNDCDVEALVPAIRTGFVNMIPRRKKPIAPPEEEPTPEPPDEPAVYSAPGEHCFTGFRPRPKL</sequence>
<reference evidence="3" key="1">
    <citation type="journal article" date="2020" name="Stud. Mycol.">
        <title>101 Dothideomycetes genomes: a test case for predicting lifestyles and emergence of pathogens.</title>
        <authorList>
            <person name="Haridas S."/>
            <person name="Albert R."/>
            <person name="Binder M."/>
            <person name="Bloem J."/>
            <person name="Labutti K."/>
            <person name="Salamov A."/>
            <person name="Andreopoulos B."/>
            <person name="Baker S."/>
            <person name="Barry K."/>
            <person name="Bills G."/>
            <person name="Bluhm B."/>
            <person name="Cannon C."/>
            <person name="Castanera R."/>
            <person name="Culley D."/>
            <person name="Daum C."/>
            <person name="Ezra D."/>
            <person name="Gonzalez J."/>
            <person name="Henrissat B."/>
            <person name="Kuo A."/>
            <person name="Liang C."/>
            <person name="Lipzen A."/>
            <person name="Lutzoni F."/>
            <person name="Magnuson J."/>
            <person name="Mondo S."/>
            <person name="Nolan M."/>
            <person name="Ohm R."/>
            <person name="Pangilinan J."/>
            <person name="Park H.-J."/>
            <person name="Ramirez L."/>
            <person name="Alfaro M."/>
            <person name="Sun H."/>
            <person name="Tritt A."/>
            <person name="Yoshinaga Y."/>
            <person name="Zwiers L.-H."/>
            <person name="Turgeon B."/>
            <person name="Goodwin S."/>
            <person name="Spatafora J."/>
            <person name="Crous P."/>
            <person name="Grigoriev I."/>
        </authorList>
    </citation>
    <scope>NUCLEOTIDE SEQUENCE</scope>
    <source>
        <strain evidence="3">CBS 122681</strain>
    </source>
</reference>
<protein>
    <submittedName>
        <fullName evidence="3">Translation initiation factor IF2/IF5</fullName>
    </submittedName>
</protein>
<dbReference type="InterPro" id="IPR045196">
    <property type="entry name" value="IF2/IF5"/>
</dbReference>
<dbReference type="InterPro" id="IPR002735">
    <property type="entry name" value="Transl_init_fac_IF2/IF5_dom"/>
</dbReference>
<keyword evidence="3" id="KW-0396">Initiation factor</keyword>
<accession>A0A6A6SLJ4</accession>
<dbReference type="Gene3D" id="3.30.30.170">
    <property type="match status" value="1"/>
</dbReference>
<evidence type="ECO:0000259" key="2">
    <source>
        <dbReference type="SMART" id="SM00653"/>
    </source>
</evidence>
<feature type="compositionally biased region" description="Polar residues" evidence="1">
    <location>
        <begin position="1"/>
        <end position="18"/>
    </location>
</feature>
<keyword evidence="4" id="KW-1185">Reference proteome</keyword>
<feature type="region of interest" description="Disordered" evidence="1">
    <location>
        <begin position="1"/>
        <end position="34"/>
    </location>
</feature>
<evidence type="ECO:0000313" key="4">
    <source>
        <dbReference type="Proteomes" id="UP000799324"/>
    </source>
</evidence>